<dbReference type="SMART" id="SM00382">
    <property type="entry name" value="AAA"/>
    <property type="match status" value="1"/>
</dbReference>
<dbReference type="InterPro" id="IPR003593">
    <property type="entry name" value="AAA+_ATPase"/>
</dbReference>
<evidence type="ECO:0000313" key="4">
    <source>
        <dbReference type="EMBL" id="GLD30985.1"/>
    </source>
</evidence>
<dbReference type="EMBL" id="BRXE01000015">
    <property type="protein sequence ID" value="GLB82702.1"/>
    <property type="molecule type" value="Genomic_DNA"/>
</dbReference>
<feature type="compositionally biased region" description="Acidic residues" evidence="1">
    <location>
        <begin position="31"/>
        <end position="49"/>
    </location>
</feature>
<dbReference type="Pfam" id="PF13481">
    <property type="entry name" value="AAA_25"/>
    <property type="match status" value="1"/>
</dbReference>
<reference evidence="4" key="1">
    <citation type="submission" date="2022-08" db="EMBL/GenBank/DDBJ databases">
        <title>Mycobacterium kiyosense sp. nov., scotochromogenic slow-glowing species isolated from respiratory specimens.</title>
        <authorList>
            <person name="Fukano H."/>
            <person name="Kazumi Y."/>
            <person name="Sakagami N."/>
            <person name="Ato M."/>
            <person name="Mitarai S."/>
            <person name="Hoshino Y."/>
        </authorList>
    </citation>
    <scope>NUCLEOTIDE SEQUENCE</scope>
    <source>
        <strain evidence="4">1413</strain>
        <strain evidence="3">SRL2020-028</strain>
    </source>
</reference>
<organism evidence="4 5">
    <name type="scientific">Mycobacterium kiyosense</name>
    <dbReference type="NCBI Taxonomy" id="2871094"/>
    <lineage>
        <taxon>Bacteria</taxon>
        <taxon>Bacillati</taxon>
        <taxon>Actinomycetota</taxon>
        <taxon>Actinomycetes</taxon>
        <taxon>Mycobacteriales</taxon>
        <taxon>Mycobacteriaceae</taxon>
        <taxon>Mycobacterium</taxon>
    </lineage>
</organism>
<comment type="caution">
    <text evidence="4">The sequence shown here is derived from an EMBL/GenBank/DDBJ whole genome shotgun (WGS) entry which is preliminary data.</text>
</comment>
<dbReference type="GeneID" id="83630208"/>
<accession>A0A9P3Q810</accession>
<gene>
    <name evidence="4" type="ORF">Mkiyose1413_28680</name>
    <name evidence="3" type="ORF">SRL2020028_19580</name>
</gene>
<evidence type="ECO:0000256" key="1">
    <source>
        <dbReference type="SAM" id="MobiDB-lite"/>
    </source>
</evidence>
<feature type="region of interest" description="Disordered" evidence="1">
    <location>
        <begin position="1"/>
        <end position="53"/>
    </location>
</feature>
<evidence type="ECO:0000259" key="2">
    <source>
        <dbReference type="SMART" id="SM00382"/>
    </source>
</evidence>
<sequence>MGGTEYGEAPGDQTGGDPPLNDPRRPAEQSIADEDEITSGVTEPDDDDPDHGGHYLRAWARRHFPEQFPPLPQRRPPLTVVRPGAEPDRLRRYALATLDSCATEVAGTPEGARNDTLNAATYRAARVALAAGLDLAIVRATMEDAGARSGLTGRGVGATVASALDGAEQAGPADLSHVGGETYGDAYSFEPDSLEPDTGDQQAPLFSHGGPFILDVPKTPDALWGDGNDVLWAPGESLMIAGPMGLGKTTVAGLLVRNQLGLGGGTLLGLPVKPRGGKILYLAMDRPQQIARAMARQFTEDDRAVLDDRLLIWQGPPPADVAKRPELLTLLAETADASTLFVDSVKDAAIGLSEDEVGAGYNRARQMLLRVGVELCELHHTTKRGANGGPPTTAADVYGSAWIANGTGSIVMLSGAPGDPIVGFRHIRQPASEVGPFQLLHDQEAGQIAVHHATDLAALVAASGPDGMTAHDAAIAMFAVEGKPTRAQEEKARRKLDKLTDAGVLARVAGIVGGGEKQPTTWFPASGAVTL</sequence>
<dbReference type="SUPFAM" id="SSF52540">
    <property type="entry name" value="P-loop containing nucleoside triphosphate hydrolases"/>
    <property type="match status" value="1"/>
</dbReference>
<evidence type="ECO:0000313" key="3">
    <source>
        <dbReference type="EMBL" id="GLB82702.1"/>
    </source>
</evidence>
<dbReference type="AlphaFoldDB" id="A0A9P3Q810"/>
<dbReference type="EMBL" id="BRZI01000019">
    <property type="protein sequence ID" value="GLD30985.1"/>
    <property type="molecule type" value="Genomic_DNA"/>
</dbReference>
<dbReference type="Proteomes" id="UP001165663">
    <property type="component" value="Unassembled WGS sequence"/>
</dbReference>
<protein>
    <recommendedName>
        <fullName evidence="2">AAA+ ATPase domain-containing protein</fullName>
    </recommendedName>
</protein>
<dbReference type="Gene3D" id="3.40.50.300">
    <property type="entry name" value="P-loop containing nucleotide triphosphate hydrolases"/>
    <property type="match status" value="1"/>
</dbReference>
<dbReference type="InterPro" id="IPR027417">
    <property type="entry name" value="P-loop_NTPase"/>
</dbReference>
<evidence type="ECO:0000313" key="5">
    <source>
        <dbReference type="Proteomes" id="UP001064782"/>
    </source>
</evidence>
<dbReference type="RefSeq" id="WP_238304773.1">
    <property type="nucleotide sequence ID" value="NZ_BRXE01000015.1"/>
</dbReference>
<dbReference type="Proteomes" id="UP001064782">
    <property type="component" value="Unassembled WGS sequence"/>
</dbReference>
<keyword evidence="5" id="KW-1185">Reference proteome</keyword>
<name>A0A9P3Q810_9MYCO</name>
<feature type="domain" description="AAA+ ATPase" evidence="2">
    <location>
        <begin position="234"/>
        <end position="433"/>
    </location>
</feature>
<proteinExistence type="predicted"/>